<dbReference type="EMBL" id="BTRK01000004">
    <property type="protein sequence ID" value="GMR49722.1"/>
    <property type="molecule type" value="Genomic_DNA"/>
</dbReference>
<feature type="region of interest" description="Disordered" evidence="1">
    <location>
        <begin position="201"/>
        <end position="224"/>
    </location>
</feature>
<feature type="compositionally biased region" description="Pro residues" evidence="1">
    <location>
        <begin position="208"/>
        <end position="220"/>
    </location>
</feature>
<evidence type="ECO:0000313" key="2">
    <source>
        <dbReference type="EMBL" id="GMR49722.1"/>
    </source>
</evidence>
<feature type="compositionally biased region" description="Basic and acidic residues" evidence="1">
    <location>
        <begin position="273"/>
        <end position="289"/>
    </location>
</feature>
<feature type="non-terminal residue" evidence="2">
    <location>
        <position position="1"/>
    </location>
</feature>
<gene>
    <name evidence="2" type="ORF">PMAYCL1PPCAC_19917</name>
    <name evidence="3" type="ORF">PMAYCL1PPCAC_33424</name>
</gene>
<keyword evidence="4" id="KW-1185">Reference proteome</keyword>
<feature type="region of interest" description="Disordered" evidence="1">
    <location>
        <begin position="265"/>
        <end position="289"/>
    </location>
</feature>
<evidence type="ECO:0000256" key="1">
    <source>
        <dbReference type="SAM" id="MobiDB-lite"/>
    </source>
</evidence>
<accession>A0AAN5I2N1</accession>
<dbReference type="EMBL" id="BTRK01000024">
    <property type="protein sequence ID" value="GMR63229.1"/>
    <property type="molecule type" value="Genomic_DNA"/>
</dbReference>
<proteinExistence type="predicted"/>
<reference evidence="2" key="2">
    <citation type="submission" date="2023-06" db="EMBL/GenBank/DDBJ databases">
        <title>Genome assembly of Pristionchus species.</title>
        <authorList>
            <person name="Yoshida K."/>
            <person name="Sommer R.J."/>
        </authorList>
    </citation>
    <scope>NUCLEOTIDE SEQUENCE</scope>
    <source>
        <strain evidence="2 4">RS5460</strain>
    </source>
</reference>
<comment type="caution">
    <text evidence="2">The sequence shown here is derived from an EMBL/GenBank/DDBJ whole genome shotgun (WGS) entry which is preliminary data.</text>
</comment>
<organism evidence="2 4">
    <name type="scientific">Pristionchus mayeri</name>
    <dbReference type="NCBI Taxonomy" id="1317129"/>
    <lineage>
        <taxon>Eukaryota</taxon>
        <taxon>Metazoa</taxon>
        <taxon>Ecdysozoa</taxon>
        <taxon>Nematoda</taxon>
        <taxon>Chromadorea</taxon>
        <taxon>Rhabditida</taxon>
        <taxon>Rhabditina</taxon>
        <taxon>Diplogasteromorpha</taxon>
        <taxon>Diplogasteroidea</taxon>
        <taxon>Neodiplogasteridae</taxon>
        <taxon>Pristionchus</taxon>
    </lineage>
</organism>
<reference evidence="4" key="1">
    <citation type="submission" date="2022-10" db="EMBL/GenBank/DDBJ databases">
        <title>Genome assembly of Pristionchus species.</title>
        <authorList>
            <person name="Yoshida K."/>
            <person name="Sommer R.J."/>
        </authorList>
    </citation>
    <scope>NUCLEOTIDE SEQUENCE [LARGE SCALE GENOMIC DNA]</scope>
    <source>
        <strain evidence="4">RS5460</strain>
    </source>
</reference>
<dbReference type="AlphaFoldDB" id="A0AAN5I2N1"/>
<protein>
    <submittedName>
        <fullName evidence="2">Uncharacterized protein</fullName>
    </submittedName>
</protein>
<evidence type="ECO:0000313" key="3">
    <source>
        <dbReference type="EMBL" id="GMR63229.1"/>
    </source>
</evidence>
<dbReference type="Proteomes" id="UP001328107">
    <property type="component" value="Unassembled WGS sequence"/>
</dbReference>
<name>A0AAN5I2N1_9BILA</name>
<sequence>EPSQLYQQWEEVAKRSNRTSYLISSLPPLKQMPIPDSSFDVNIEEPTSNYLPDLLDENIPTDEVDAVPQFHYQGSRTDVVAPQGVPHNAGLWMPPPVSYSSAHSLDEPPQQLRPFGAAAAEADFQELQQEQERFLHEGRDTPIFGQLSQSAETVAASEPDTTPPPLQAAAAAVPAARAPPTFGCLQQQQQPAAAIAIPAVREEEEEPAPPPASPPPPDPQPHSLLELARPSWKMIEQQAQPPQLLHEETLLYTAPPAPKSAKNLLAKGGPPVKTEDAQVEERKAAEGDHGKSYDRYVRRLGLERRNCDGRVETAEMLAERDRLVNRREMSKEALAMAAEDETTRAHSHDGHWRLLERGCSSRTSRWFRQEGGEGALTLPTTDRSEAALDPAVQESLGKRSESQYTNDSLVSDEVEADLHSDKEELHWKRGFVLNYLPTSETRERMELEIFTLQGRRFLNARMDDSFVSRRVKFALLPNGEAIVRKASYSTSGLFSVNLRHGKLIRIDSTAIVAYRHPGSLTAHMMWSDDIGLVAVRDSDVSKYDTSMRRTLPLMEPLRVVQIKMQAEHGPPERYLDPTKWHIHNIGELTEESELEAALHDTAWPRLAQRVDDLVWTKEEGAKIYLRSRSFPDRLVMCRKEQWSREERDERCRHYRKLRFSAVMVPHEPHREDRVHHWQCLVLAPLPYASIVTEGRIFNYRPLNSLVALRKASLPEGWKNEKDEAPYKVVLIDIESR</sequence>
<evidence type="ECO:0000313" key="4">
    <source>
        <dbReference type="Proteomes" id="UP001328107"/>
    </source>
</evidence>